<dbReference type="EMBL" id="WTVQ01000019">
    <property type="protein sequence ID" value="NMG75625.1"/>
    <property type="molecule type" value="Genomic_DNA"/>
</dbReference>
<keyword evidence="7" id="KW-0663">Pyridoxal phosphate</keyword>
<keyword evidence="6" id="KW-0378">Hydrolase</keyword>
<dbReference type="PROSITE" id="PS00383">
    <property type="entry name" value="TYR_PHOSPHATASE_1"/>
    <property type="match status" value="1"/>
</dbReference>
<dbReference type="InterPro" id="IPR029021">
    <property type="entry name" value="Prot-tyrosine_phosphatase-like"/>
</dbReference>
<comment type="pathway">
    <text evidence="1">Amino-acid biosynthesis; L-histidine biosynthesis; L-histidine from 5-phospho-alpha-D-ribose 1-diphosphate: step 7/9.</text>
</comment>
<dbReference type="InterPro" id="IPR050106">
    <property type="entry name" value="HistidinolP_aminotransfase"/>
</dbReference>
<evidence type="ECO:0000256" key="11">
    <source>
        <dbReference type="RuleBase" id="RU000481"/>
    </source>
</evidence>
<dbReference type="EC" id="2.6.1.-" evidence="11"/>
<evidence type="ECO:0000256" key="8">
    <source>
        <dbReference type="ARBA" id="ARBA00022912"/>
    </source>
</evidence>
<dbReference type="Pfam" id="PF00155">
    <property type="entry name" value="Aminotran_1_2"/>
    <property type="match status" value="1"/>
</dbReference>
<keyword evidence="3 11" id="KW-0032">Aminotransferase</keyword>
<reference evidence="13 14" key="1">
    <citation type="submission" date="2019-12" db="EMBL/GenBank/DDBJ databases">
        <title>Comparative genomics gives insights into the taxonomy of the Azoarcus-Aromatoleum group and reveals separate origins of nif in the plant-associated Azoarcus and non-plant-associated Aromatoleum sub-groups.</title>
        <authorList>
            <person name="Lafos M."/>
            <person name="Maluk M."/>
            <person name="Batista M."/>
            <person name="Junghare M."/>
            <person name="Carmona M."/>
            <person name="Faoro H."/>
            <person name="Cruz L.M."/>
            <person name="Battistoni F."/>
            <person name="De Souza E."/>
            <person name="Pedrosa F."/>
            <person name="Chen W.-M."/>
            <person name="Poole P.S."/>
            <person name="Dixon R.A."/>
            <person name="James E.K."/>
        </authorList>
    </citation>
    <scope>NUCLEOTIDE SEQUENCE [LARGE SCALE GENOMIC DNA]</scope>
    <source>
        <strain evidence="13 14">22Lin</strain>
    </source>
</reference>
<keyword evidence="8" id="KW-0904">Protein phosphatase</keyword>
<keyword evidence="14" id="KW-1185">Reference proteome</keyword>
<comment type="caution">
    <text evidence="13">The sequence shown here is derived from an EMBL/GenBank/DDBJ whole genome shotgun (WGS) entry which is preliminary data.</text>
</comment>
<evidence type="ECO:0000256" key="3">
    <source>
        <dbReference type="ARBA" id="ARBA00022576"/>
    </source>
</evidence>
<comment type="catalytic activity">
    <reaction evidence="10">
        <text>L-histidinol phosphate + 2-oxoglutarate = 3-(imidazol-4-yl)-2-oxopropyl phosphate + L-glutamate</text>
        <dbReference type="Rhea" id="RHEA:23744"/>
        <dbReference type="ChEBI" id="CHEBI:16810"/>
        <dbReference type="ChEBI" id="CHEBI:29985"/>
        <dbReference type="ChEBI" id="CHEBI:57766"/>
        <dbReference type="ChEBI" id="CHEBI:57980"/>
        <dbReference type="EC" id="2.6.1.9"/>
    </reaction>
</comment>
<dbReference type="InterPro" id="IPR015421">
    <property type="entry name" value="PyrdxlP-dep_Trfase_major"/>
</dbReference>
<dbReference type="PROSITE" id="PS00105">
    <property type="entry name" value="AA_TRANSFER_CLASS_1"/>
    <property type="match status" value="1"/>
</dbReference>
<evidence type="ECO:0000256" key="10">
    <source>
        <dbReference type="ARBA" id="ARBA00047481"/>
    </source>
</evidence>
<dbReference type="InterPro" id="IPR015422">
    <property type="entry name" value="PyrdxlP-dep_Trfase_small"/>
</dbReference>
<keyword evidence="4" id="KW-0028">Amino-acid biosynthesis</keyword>
<feature type="domain" description="Tyrosine specific protein phosphatases" evidence="12">
    <location>
        <begin position="59"/>
        <end position="116"/>
    </location>
</feature>
<organism evidence="13 14">
    <name type="scientific">Aromatoleum diolicum</name>
    <dbReference type="NCBI Taxonomy" id="75796"/>
    <lineage>
        <taxon>Bacteria</taxon>
        <taxon>Pseudomonadati</taxon>
        <taxon>Pseudomonadota</taxon>
        <taxon>Betaproteobacteria</taxon>
        <taxon>Rhodocyclales</taxon>
        <taxon>Rhodocyclaceae</taxon>
        <taxon>Aromatoleum</taxon>
    </lineage>
</organism>
<evidence type="ECO:0000313" key="14">
    <source>
        <dbReference type="Proteomes" id="UP000648984"/>
    </source>
</evidence>
<dbReference type="PROSITE" id="PS50056">
    <property type="entry name" value="TYR_PHOSPHATASE_2"/>
    <property type="match status" value="1"/>
</dbReference>
<dbReference type="SMART" id="SM00195">
    <property type="entry name" value="DSPc"/>
    <property type="match status" value="1"/>
</dbReference>
<sequence>MDFVTPLLAIGGRADAEDGAALRAAGVDTLLSLAPLARPRDVGVQLSVAVADRVALPDAAIREVVDFLAQRTAAGHRVLMHCEMGISRSPALAACFLHECAGLTLDEAFARVGSARAIAAPDVALLASIRRYYAARLATDRAADRDSDPPFAVQFADLAGNENPFGPSPQAVQAITQALAGLHRYPDLGADALREALAQRLDLPASHIVIGNGACELIDLTLRRCAAGGGEVLIPDPAFPAYRSAARRAGAHVIPVPLTGADYRVEAFLERLTPATRLVVVASPHNPTGTLMSPSDWARLRDALPEGAWLLLDEAYRDYAGAQELIDACADVRRGARVIVLRSLSKVEGLAGLRVGYGFAPAVMAQELAALCPQYHVGTLAQVAAVAALADERHRADSVAANAREREALMAGLARLGVDFIPSAANFVLLRGPRDALARLAARAVAVKCMARYGLPGHIRVSVGLPPENARFLAALGELIREDHECREAIPA</sequence>
<evidence type="ECO:0000256" key="9">
    <source>
        <dbReference type="ARBA" id="ARBA00023102"/>
    </source>
</evidence>
<dbReference type="SUPFAM" id="SSF52799">
    <property type="entry name" value="(Phosphotyrosine protein) phosphatases II"/>
    <property type="match status" value="1"/>
</dbReference>
<evidence type="ECO:0000256" key="5">
    <source>
        <dbReference type="ARBA" id="ARBA00022679"/>
    </source>
</evidence>
<keyword evidence="9" id="KW-0368">Histidine biosynthesis</keyword>
<evidence type="ECO:0000313" key="13">
    <source>
        <dbReference type="EMBL" id="NMG75625.1"/>
    </source>
</evidence>
<dbReference type="PANTHER" id="PTHR43643">
    <property type="entry name" value="HISTIDINOL-PHOSPHATE AMINOTRANSFERASE 2"/>
    <property type="match status" value="1"/>
</dbReference>
<dbReference type="Gene3D" id="3.40.640.10">
    <property type="entry name" value="Type I PLP-dependent aspartate aminotransferase-like (Major domain)"/>
    <property type="match status" value="1"/>
</dbReference>
<protein>
    <recommendedName>
        <fullName evidence="11">Aminotransferase</fullName>
        <ecNumber evidence="11">2.6.1.-</ecNumber>
    </recommendedName>
</protein>
<dbReference type="Gene3D" id="3.90.1150.10">
    <property type="entry name" value="Aspartate Aminotransferase, domain 1"/>
    <property type="match status" value="1"/>
</dbReference>
<gene>
    <name evidence="13" type="ORF">GPA25_12735</name>
</gene>
<dbReference type="RefSeq" id="WP_169260776.1">
    <property type="nucleotide sequence ID" value="NZ_WTVQ01000019.1"/>
</dbReference>
<evidence type="ECO:0000256" key="6">
    <source>
        <dbReference type="ARBA" id="ARBA00022801"/>
    </source>
</evidence>
<evidence type="ECO:0000256" key="7">
    <source>
        <dbReference type="ARBA" id="ARBA00022898"/>
    </source>
</evidence>
<evidence type="ECO:0000256" key="1">
    <source>
        <dbReference type="ARBA" id="ARBA00005011"/>
    </source>
</evidence>
<dbReference type="InterPro" id="IPR000340">
    <property type="entry name" value="Dual-sp_phosphatase_cat-dom"/>
</dbReference>
<dbReference type="PANTHER" id="PTHR43643:SF6">
    <property type="entry name" value="HISTIDINOL-PHOSPHATE AMINOTRANSFERASE"/>
    <property type="match status" value="1"/>
</dbReference>
<name>A0ABX1QEX9_9RHOO</name>
<keyword evidence="5 11" id="KW-0808">Transferase</keyword>
<dbReference type="InterPro" id="IPR004838">
    <property type="entry name" value="NHTrfase_class1_PyrdxlP-BS"/>
</dbReference>
<dbReference type="SUPFAM" id="SSF53383">
    <property type="entry name" value="PLP-dependent transferases"/>
    <property type="match status" value="1"/>
</dbReference>
<dbReference type="InterPro" id="IPR016130">
    <property type="entry name" value="Tyr_Pase_AS"/>
</dbReference>
<accession>A0ABX1QEX9</accession>
<comment type="similarity">
    <text evidence="11">Belongs to the class-I pyridoxal-phosphate-dependent aminotransferase family.</text>
</comment>
<dbReference type="Proteomes" id="UP000648984">
    <property type="component" value="Unassembled WGS sequence"/>
</dbReference>
<dbReference type="InterPro" id="IPR000387">
    <property type="entry name" value="Tyr_Pase_dom"/>
</dbReference>
<dbReference type="InterPro" id="IPR020422">
    <property type="entry name" value="TYR_PHOSPHATASE_DUAL_dom"/>
</dbReference>
<comment type="similarity">
    <text evidence="2">Belongs to the class-II pyridoxal-phosphate-dependent aminotransferase family. Histidinol-phosphate aminotransferase subfamily.</text>
</comment>
<dbReference type="InterPro" id="IPR015424">
    <property type="entry name" value="PyrdxlP-dep_Trfase"/>
</dbReference>
<dbReference type="Pfam" id="PF00782">
    <property type="entry name" value="DSPc"/>
    <property type="match status" value="1"/>
</dbReference>
<dbReference type="Gene3D" id="3.90.190.10">
    <property type="entry name" value="Protein tyrosine phosphatase superfamily"/>
    <property type="match status" value="1"/>
</dbReference>
<evidence type="ECO:0000256" key="4">
    <source>
        <dbReference type="ARBA" id="ARBA00022605"/>
    </source>
</evidence>
<dbReference type="GO" id="GO:0008483">
    <property type="term" value="F:transaminase activity"/>
    <property type="evidence" value="ECO:0007669"/>
    <property type="project" value="UniProtKB-KW"/>
</dbReference>
<comment type="cofactor">
    <cofactor evidence="11">
        <name>pyridoxal 5'-phosphate</name>
        <dbReference type="ChEBI" id="CHEBI:597326"/>
    </cofactor>
</comment>
<proteinExistence type="inferred from homology"/>
<dbReference type="CDD" id="cd00609">
    <property type="entry name" value="AAT_like"/>
    <property type="match status" value="1"/>
</dbReference>
<evidence type="ECO:0000259" key="12">
    <source>
        <dbReference type="PROSITE" id="PS50056"/>
    </source>
</evidence>
<evidence type="ECO:0000256" key="2">
    <source>
        <dbReference type="ARBA" id="ARBA00007970"/>
    </source>
</evidence>
<dbReference type="CDD" id="cd14498">
    <property type="entry name" value="DSP"/>
    <property type="match status" value="1"/>
</dbReference>
<dbReference type="InterPro" id="IPR004839">
    <property type="entry name" value="Aminotransferase_I/II_large"/>
</dbReference>